<feature type="binding site" evidence="11">
    <location>
        <begin position="273"/>
        <end position="274"/>
    </location>
    <ligand>
        <name>carbamoyl phosphate</name>
        <dbReference type="ChEBI" id="CHEBI:58228"/>
    </ligand>
</feature>
<keyword evidence="15" id="KW-1185">Reference proteome</keyword>
<evidence type="ECO:0000256" key="11">
    <source>
        <dbReference type="HAMAP-Rule" id="MF_01109"/>
    </source>
</evidence>
<dbReference type="PRINTS" id="PR00102">
    <property type="entry name" value="OTCASE"/>
</dbReference>
<accession>A0A2I7N4B0</accession>
<evidence type="ECO:0000256" key="9">
    <source>
        <dbReference type="ARBA" id="ARBA00022679"/>
    </source>
</evidence>
<reference evidence="15" key="1">
    <citation type="submission" date="2017-11" db="EMBL/GenBank/DDBJ databases">
        <authorList>
            <person name="Chan K.G."/>
            <person name="Lee L.S."/>
        </authorList>
    </citation>
    <scope>NUCLEOTIDE SEQUENCE [LARGE SCALE GENOMIC DNA]</scope>
    <source>
        <strain evidence="15">DSM 100970</strain>
    </source>
</reference>
<evidence type="ECO:0000313" key="15">
    <source>
        <dbReference type="Proteomes" id="UP000236655"/>
    </source>
</evidence>
<feature type="domain" description="Aspartate/ornithine carbamoyltransferase carbamoyl-P binding" evidence="13">
    <location>
        <begin position="8"/>
        <end position="148"/>
    </location>
</feature>
<dbReference type="Gene3D" id="3.40.50.1370">
    <property type="entry name" value="Aspartate/ornithine carbamoyltransferase"/>
    <property type="match status" value="2"/>
</dbReference>
<sequence length="335" mass="37556">MNISLYNKSFLSLLDFTANEIYYLLDLATKLKLKRKQGIPGNLLQGKNIALLFEKTSTRTRSAFEIGVIEEGGYPSFIDISSSQFGKKESVEDSAKVLAGYFHAIEFRGYAQKTVEDLAKYSGIPVYNGLTDEDHPTQILADLLTIQEKLPHKPLSEIKVAYIGDTRNNMANAWMYGCAKLGMHFVGFGPKELHPKDEFMNKALAAANKNGAKIEISSDPLCLKNADVIYTDVWVSMGEEHELQKRASLLKDYKITPELMNATQNPNTLFMHCLPAFHDDHTLAVKKASEEYGIDIKEVSDEVFRSKNSIVFEQAENRLHTIKALLVATLSPQQN</sequence>
<dbReference type="GO" id="GO:0016597">
    <property type="term" value="F:amino acid binding"/>
    <property type="evidence" value="ECO:0007669"/>
    <property type="project" value="InterPro"/>
</dbReference>
<feature type="domain" description="Aspartate/ornithine carbamoyltransferase Asp/Orn-binding" evidence="12">
    <location>
        <begin position="157"/>
        <end position="328"/>
    </location>
</feature>
<comment type="subcellular location">
    <subcellularLocation>
        <location evidence="1 11">Cytoplasm</location>
    </subcellularLocation>
</comment>
<keyword evidence="9 11" id="KW-0808">Transferase</keyword>
<dbReference type="GO" id="GO:0042450">
    <property type="term" value="P:L-arginine biosynthetic process via ornithine"/>
    <property type="evidence" value="ECO:0007669"/>
    <property type="project" value="UniProtKB-UniRule"/>
</dbReference>
<evidence type="ECO:0000256" key="7">
    <source>
        <dbReference type="ARBA" id="ARBA00022571"/>
    </source>
</evidence>
<dbReference type="GO" id="GO:0004585">
    <property type="term" value="F:ornithine carbamoyltransferase activity"/>
    <property type="evidence" value="ECO:0007669"/>
    <property type="project" value="UniProtKB-UniRule"/>
</dbReference>
<comment type="pathway">
    <text evidence="2">Amino-acid biosynthesis; L-arginine biosynthesis; L-arginine from L-ornithine and carbamoyl phosphate: step 1/3.</text>
</comment>
<evidence type="ECO:0000256" key="10">
    <source>
        <dbReference type="ARBA" id="ARBA00048772"/>
    </source>
</evidence>
<dbReference type="InterPro" id="IPR006132">
    <property type="entry name" value="Asp/Orn_carbamoyltranf_P-bd"/>
</dbReference>
<dbReference type="NCBIfam" id="NF001986">
    <property type="entry name" value="PRK00779.1"/>
    <property type="match status" value="1"/>
</dbReference>
<feature type="binding site" evidence="11">
    <location>
        <position position="318"/>
    </location>
    <ligand>
        <name>carbamoyl phosphate</name>
        <dbReference type="ChEBI" id="CHEBI:58228"/>
    </ligand>
</feature>
<keyword evidence="6 11" id="KW-0963">Cytoplasm</keyword>
<organism evidence="14 15">
    <name type="scientific">Aquella oligotrophica</name>
    <dbReference type="NCBI Taxonomy" id="2067065"/>
    <lineage>
        <taxon>Bacteria</taxon>
        <taxon>Pseudomonadati</taxon>
        <taxon>Pseudomonadota</taxon>
        <taxon>Betaproteobacteria</taxon>
        <taxon>Neisseriales</taxon>
        <taxon>Neisseriaceae</taxon>
        <taxon>Aquella</taxon>
    </lineage>
</organism>
<keyword evidence="8" id="KW-0028">Amino-acid biosynthesis</keyword>
<dbReference type="PRINTS" id="PR00100">
    <property type="entry name" value="AOTCASE"/>
</dbReference>
<dbReference type="InterPro" id="IPR006130">
    <property type="entry name" value="Asp/Orn_carbamoylTrfase"/>
</dbReference>
<dbReference type="PROSITE" id="PS00097">
    <property type="entry name" value="CARBAMOYLTRANSFERASE"/>
    <property type="match status" value="1"/>
</dbReference>
<dbReference type="PANTHER" id="PTHR45753:SF2">
    <property type="entry name" value="ORNITHINE CARBAMOYLTRANSFERASE"/>
    <property type="match status" value="1"/>
</dbReference>
<comment type="catalytic activity">
    <reaction evidence="10 11">
        <text>carbamoyl phosphate + L-ornithine = L-citrulline + phosphate + H(+)</text>
        <dbReference type="Rhea" id="RHEA:19513"/>
        <dbReference type="ChEBI" id="CHEBI:15378"/>
        <dbReference type="ChEBI" id="CHEBI:43474"/>
        <dbReference type="ChEBI" id="CHEBI:46911"/>
        <dbReference type="ChEBI" id="CHEBI:57743"/>
        <dbReference type="ChEBI" id="CHEBI:58228"/>
        <dbReference type="EC" id="2.1.3.3"/>
    </reaction>
</comment>
<dbReference type="HAMAP" id="MF_01109">
    <property type="entry name" value="OTCase"/>
    <property type="match status" value="1"/>
</dbReference>
<name>A0A2I7N4B0_9NEIS</name>
<evidence type="ECO:0000256" key="1">
    <source>
        <dbReference type="ARBA" id="ARBA00004496"/>
    </source>
</evidence>
<dbReference type="GO" id="GO:0005737">
    <property type="term" value="C:cytoplasm"/>
    <property type="evidence" value="ECO:0007669"/>
    <property type="project" value="UniProtKB-SubCell"/>
</dbReference>
<dbReference type="Proteomes" id="UP000236655">
    <property type="component" value="Chromosome"/>
</dbReference>
<keyword evidence="7" id="KW-0055">Arginine biosynthesis</keyword>
<dbReference type="PANTHER" id="PTHR45753">
    <property type="entry name" value="ORNITHINE CARBAMOYLTRANSFERASE, MITOCHONDRIAL"/>
    <property type="match status" value="1"/>
</dbReference>
<comment type="similarity">
    <text evidence="3 11">Belongs to the aspartate/ornithine carbamoyltransferase superfamily. OTCase family.</text>
</comment>
<evidence type="ECO:0000259" key="12">
    <source>
        <dbReference type="Pfam" id="PF00185"/>
    </source>
</evidence>
<dbReference type="EC" id="2.1.3.3" evidence="4 11"/>
<feature type="binding site" evidence="11">
    <location>
        <begin position="135"/>
        <end position="138"/>
    </location>
    <ligand>
        <name>carbamoyl phosphate</name>
        <dbReference type="ChEBI" id="CHEBI:58228"/>
    </ligand>
</feature>
<dbReference type="InterPro" id="IPR036901">
    <property type="entry name" value="Asp/Orn_carbamoylTrfase_sf"/>
</dbReference>
<protein>
    <recommendedName>
        <fullName evidence="5 11">Ornithine carbamoyltransferase</fullName>
        <shortName evidence="11">OTCase</shortName>
        <ecNumber evidence="4 11">2.1.3.3</ecNumber>
    </recommendedName>
</protein>
<dbReference type="EMBL" id="CP024847">
    <property type="protein sequence ID" value="AUR51271.1"/>
    <property type="molecule type" value="Genomic_DNA"/>
</dbReference>
<dbReference type="Pfam" id="PF02729">
    <property type="entry name" value="OTCace_N"/>
    <property type="match status" value="1"/>
</dbReference>
<evidence type="ECO:0000313" key="14">
    <source>
        <dbReference type="EMBL" id="AUR51271.1"/>
    </source>
</evidence>
<evidence type="ECO:0000256" key="5">
    <source>
        <dbReference type="ARBA" id="ARBA00016634"/>
    </source>
</evidence>
<dbReference type="FunFam" id="3.40.50.1370:FF:000008">
    <property type="entry name" value="Ornithine carbamoyltransferase"/>
    <property type="match status" value="1"/>
</dbReference>
<evidence type="ECO:0000256" key="4">
    <source>
        <dbReference type="ARBA" id="ARBA00013007"/>
    </source>
</evidence>
<feature type="binding site" evidence="11">
    <location>
        <position position="108"/>
    </location>
    <ligand>
        <name>carbamoyl phosphate</name>
        <dbReference type="ChEBI" id="CHEBI:58228"/>
    </ligand>
</feature>
<dbReference type="InterPro" id="IPR024904">
    <property type="entry name" value="OTCase_ArgI"/>
</dbReference>
<feature type="binding site" evidence="11">
    <location>
        <position position="232"/>
    </location>
    <ligand>
        <name>L-ornithine</name>
        <dbReference type="ChEBI" id="CHEBI:46911"/>
    </ligand>
</feature>
<dbReference type="NCBIfam" id="TIGR00658">
    <property type="entry name" value="orni_carb_tr"/>
    <property type="match status" value="1"/>
</dbReference>
<dbReference type="InterPro" id="IPR002292">
    <property type="entry name" value="Orn/put_carbamltrans"/>
</dbReference>
<proteinExistence type="inferred from homology"/>
<feature type="binding site" evidence="11">
    <location>
        <begin position="236"/>
        <end position="237"/>
    </location>
    <ligand>
        <name>L-ornithine</name>
        <dbReference type="ChEBI" id="CHEBI:46911"/>
    </ligand>
</feature>
<dbReference type="SUPFAM" id="SSF53671">
    <property type="entry name" value="Aspartate/ornithine carbamoyltransferase"/>
    <property type="match status" value="1"/>
</dbReference>
<dbReference type="OrthoDB" id="9802587at2"/>
<dbReference type="InterPro" id="IPR006131">
    <property type="entry name" value="Asp_carbamoyltransf_Asp/Orn-bd"/>
</dbReference>
<evidence type="ECO:0000256" key="8">
    <source>
        <dbReference type="ARBA" id="ARBA00022605"/>
    </source>
</evidence>
<gene>
    <name evidence="14" type="primary">argF</name>
    <name evidence="14" type="ORF">CUN60_02800</name>
</gene>
<feature type="binding site" evidence="11">
    <location>
        <position position="169"/>
    </location>
    <ligand>
        <name>L-ornithine</name>
        <dbReference type="ChEBI" id="CHEBI:46911"/>
    </ligand>
</feature>
<evidence type="ECO:0000256" key="6">
    <source>
        <dbReference type="ARBA" id="ARBA00022490"/>
    </source>
</evidence>
<evidence type="ECO:0000256" key="3">
    <source>
        <dbReference type="ARBA" id="ARBA00007805"/>
    </source>
</evidence>
<dbReference type="AlphaFoldDB" id="A0A2I7N4B0"/>
<evidence type="ECO:0000256" key="2">
    <source>
        <dbReference type="ARBA" id="ARBA00004975"/>
    </source>
</evidence>
<dbReference type="Pfam" id="PF00185">
    <property type="entry name" value="OTCace"/>
    <property type="match status" value="1"/>
</dbReference>
<dbReference type="KEGG" id="nba:CUN60_02800"/>
<evidence type="ECO:0000259" key="13">
    <source>
        <dbReference type="Pfam" id="PF02729"/>
    </source>
</evidence>
<feature type="binding site" evidence="11">
    <location>
        <position position="84"/>
    </location>
    <ligand>
        <name>carbamoyl phosphate</name>
        <dbReference type="ChEBI" id="CHEBI:58228"/>
    </ligand>
</feature>
<feature type="binding site" evidence="11">
    <location>
        <begin position="57"/>
        <end position="60"/>
    </location>
    <ligand>
        <name>carbamoyl phosphate</name>
        <dbReference type="ChEBI" id="CHEBI:58228"/>
    </ligand>
</feature>
<dbReference type="GO" id="GO:0019240">
    <property type="term" value="P:citrulline biosynthetic process"/>
    <property type="evidence" value="ECO:0007669"/>
    <property type="project" value="TreeGrafter"/>
</dbReference>
<dbReference type="UniPathway" id="UPA00068">
    <property type="reaction ID" value="UER00112"/>
</dbReference>